<reference evidence="8 9" key="1">
    <citation type="submission" date="2024-12" db="EMBL/GenBank/DDBJ databases">
        <title>The unique morphological basis and parallel evolutionary history of personate flowers in Penstemon.</title>
        <authorList>
            <person name="Depatie T.H."/>
            <person name="Wessinger C.A."/>
        </authorList>
    </citation>
    <scope>NUCLEOTIDE SEQUENCE [LARGE SCALE GENOMIC DNA]</scope>
    <source>
        <strain evidence="8">WTNN_2</strain>
        <tissue evidence="8">Leaf</tissue>
    </source>
</reference>
<keyword evidence="9" id="KW-1185">Reference proteome</keyword>
<gene>
    <name evidence="8" type="ORF">ACJIZ3_010396</name>
</gene>
<feature type="transmembrane region" description="Helical" evidence="6">
    <location>
        <begin position="90"/>
        <end position="112"/>
    </location>
</feature>
<dbReference type="PROSITE" id="PS50922">
    <property type="entry name" value="TLC"/>
    <property type="match status" value="1"/>
</dbReference>
<keyword evidence="4 5" id="KW-0472">Membrane</keyword>
<feature type="domain" description="TLC" evidence="7">
    <location>
        <begin position="36"/>
        <end position="248"/>
    </location>
</feature>
<name>A0ABD3TGU1_9LAMI</name>
<evidence type="ECO:0000256" key="2">
    <source>
        <dbReference type="ARBA" id="ARBA00022692"/>
    </source>
</evidence>
<evidence type="ECO:0000256" key="1">
    <source>
        <dbReference type="ARBA" id="ARBA00004141"/>
    </source>
</evidence>
<sequence length="251" mass="28856">MEIPTLYHSPLLVFNLWFIFLYLLGYFSIFKNWKKKYRSEASSCLMSLAHGNPVVIMSIISILQFQKSIFQLDFTSPNSAFQNLVLEYSIAYFLMDLLHYIVFIPSDVLIITHHIATLYVLMTCRYLFGHGAVAILCILVLAEITSTCQNTWSLARYRKDDSDKAAGVFEVLSPIFYAYYSVVRGILGPLFVYKIGWFVSIGVANNMVPLWGWISWIVVIISGIGVSILWVLHLWIDLYKHRTKKVVKKSS</sequence>
<dbReference type="PANTHER" id="PTHR31766">
    <property type="entry name" value="GLABROUS1 ENHANCER-BINDING PROTEIN-LIKE 2"/>
    <property type="match status" value="1"/>
</dbReference>
<dbReference type="AlphaFoldDB" id="A0ABD3TGU1"/>
<evidence type="ECO:0000256" key="6">
    <source>
        <dbReference type="SAM" id="Phobius"/>
    </source>
</evidence>
<feature type="transmembrane region" description="Helical" evidence="6">
    <location>
        <begin position="190"/>
        <end position="208"/>
    </location>
</feature>
<organism evidence="8 9">
    <name type="scientific">Penstemon smallii</name>
    <dbReference type="NCBI Taxonomy" id="265156"/>
    <lineage>
        <taxon>Eukaryota</taxon>
        <taxon>Viridiplantae</taxon>
        <taxon>Streptophyta</taxon>
        <taxon>Embryophyta</taxon>
        <taxon>Tracheophyta</taxon>
        <taxon>Spermatophyta</taxon>
        <taxon>Magnoliopsida</taxon>
        <taxon>eudicotyledons</taxon>
        <taxon>Gunneridae</taxon>
        <taxon>Pentapetalae</taxon>
        <taxon>asterids</taxon>
        <taxon>lamiids</taxon>
        <taxon>Lamiales</taxon>
        <taxon>Plantaginaceae</taxon>
        <taxon>Cheloneae</taxon>
        <taxon>Penstemon</taxon>
    </lineage>
</organism>
<feature type="transmembrane region" description="Helical" evidence="6">
    <location>
        <begin position="12"/>
        <end position="30"/>
    </location>
</feature>
<comment type="subcellular location">
    <subcellularLocation>
        <location evidence="1">Membrane</location>
        <topology evidence="1">Multi-pass membrane protein</topology>
    </subcellularLocation>
</comment>
<dbReference type="PANTHER" id="PTHR31766:SF8">
    <property type="entry name" value="TLC DOMAIN-CONTAINING PROTEIN"/>
    <property type="match status" value="1"/>
</dbReference>
<keyword evidence="3 6" id="KW-1133">Transmembrane helix</keyword>
<evidence type="ECO:0000256" key="5">
    <source>
        <dbReference type="PROSITE-ProRule" id="PRU00205"/>
    </source>
</evidence>
<dbReference type="Proteomes" id="UP001634393">
    <property type="component" value="Unassembled WGS sequence"/>
</dbReference>
<evidence type="ECO:0000256" key="3">
    <source>
        <dbReference type="ARBA" id="ARBA00022989"/>
    </source>
</evidence>
<comment type="caution">
    <text evidence="8">The sequence shown here is derived from an EMBL/GenBank/DDBJ whole genome shotgun (WGS) entry which is preliminary data.</text>
</comment>
<evidence type="ECO:0000256" key="4">
    <source>
        <dbReference type="ARBA" id="ARBA00023136"/>
    </source>
</evidence>
<feature type="transmembrane region" description="Helical" evidence="6">
    <location>
        <begin position="165"/>
        <end position="183"/>
    </location>
</feature>
<dbReference type="InterPro" id="IPR040327">
    <property type="entry name" value="At5g14285-like"/>
</dbReference>
<feature type="transmembrane region" description="Helical" evidence="6">
    <location>
        <begin position="214"/>
        <end position="236"/>
    </location>
</feature>
<dbReference type="InterPro" id="IPR006634">
    <property type="entry name" value="TLC-dom"/>
</dbReference>
<dbReference type="GO" id="GO:0016020">
    <property type="term" value="C:membrane"/>
    <property type="evidence" value="ECO:0007669"/>
    <property type="project" value="UniProtKB-SubCell"/>
</dbReference>
<dbReference type="EMBL" id="JBJXBP010000004">
    <property type="protein sequence ID" value="KAL3835660.1"/>
    <property type="molecule type" value="Genomic_DNA"/>
</dbReference>
<keyword evidence="2 5" id="KW-0812">Transmembrane</keyword>
<accession>A0ABD3TGU1</accession>
<dbReference type="Pfam" id="PF03798">
    <property type="entry name" value="TRAM_LAG1_CLN8"/>
    <property type="match status" value="1"/>
</dbReference>
<evidence type="ECO:0000313" key="9">
    <source>
        <dbReference type="Proteomes" id="UP001634393"/>
    </source>
</evidence>
<dbReference type="SMART" id="SM00724">
    <property type="entry name" value="TLC"/>
    <property type="match status" value="1"/>
</dbReference>
<evidence type="ECO:0000313" key="8">
    <source>
        <dbReference type="EMBL" id="KAL3835660.1"/>
    </source>
</evidence>
<protein>
    <recommendedName>
        <fullName evidence="7">TLC domain-containing protein</fullName>
    </recommendedName>
</protein>
<feature type="transmembrane region" description="Helical" evidence="6">
    <location>
        <begin position="51"/>
        <end position="70"/>
    </location>
</feature>
<feature type="transmembrane region" description="Helical" evidence="6">
    <location>
        <begin position="124"/>
        <end position="145"/>
    </location>
</feature>
<proteinExistence type="predicted"/>
<evidence type="ECO:0000259" key="7">
    <source>
        <dbReference type="PROSITE" id="PS50922"/>
    </source>
</evidence>